<dbReference type="InterPro" id="IPR006694">
    <property type="entry name" value="Fatty_acid_hydroxylase"/>
</dbReference>
<evidence type="ECO:0000313" key="7">
    <source>
        <dbReference type="EMBL" id="MEN7538430.1"/>
    </source>
</evidence>
<evidence type="ECO:0000259" key="6">
    <source>
        <dbReference type="Pfam" id="PF04116"/>
    </source>
</evidence>
<evidence type="ECO:0000256" key="4">
    <source>
        <dbReference type="ARBA" id="ARBA00023136"/>
    </source>
</evidence>
<dbReference type="EMBL" id="JBDLBR010000005">
    <property type="protein sequence ID" value="MEN7538430.1"/>
    <property type="molecule type" value="Genomic_DNA"/>
</dbReference>
<reference evidence="7 8" key="1">
    <citation type="submission" date="2024-05" db="EMBL/GenBank/DDBJ databases">
        <authorList>
            <person name="Park S."/>
        </authorList>
    </citation>
    <scope>NUCLEOTIDE SEQUENCE [LARGE SCALE GENOMIC DNA]</scope>
    <source>
        <strain evidence="7 8">DGU5</strain>
    </source>
</reference>
<keyword evidence="8" id="KW-1185">Reference proteome</keyword>
<comment type="subcellular location">
    <subcellularLocation>
        <location evidence="1">Membrane</location>
    </subcellularLocation>
</comment>
<proteinExistence type="predicted"/>
<protein>
    <submittedName>
        <fullName evidence="7">Sterol desaturase family protein</fullName>
    </submittedName>
</protein>
<evidence type="ECO:0000256" key="5">
    <source>
        <dbReference type="SAM" id="Phobius"/>
    </source>
</evidence>
<feature type="transmembrane region" description="Helical" evidence="5">
    <location>
        <begin position="69"/>
        <end position="88"/>
    </location>
</feature>
<evidence type="ECO:0000256" key="3">
    <source>
        <dbReference type="ARBA" id="ARBA00022989"/>
    </source>
</evidence>
<dbReference type="PANTHER" id="PTHR11863">
    <property type="entry name" value="STEROL DESATURASE"/>
    <property type="match status" value="1"/>
</dbReference>
<name>A0ABV0D3A4_9SPHN</name>
<gene>
    <name evidence="7" type="ORF">ABDJ38_14705</name>
</gene>
<accession>A0ABV0D3A4</accession>
<feature type="transmembrane region" description="Helical" evidence="5">
    <location>
        <begin position="37"/>
        <end position="57"/>
    </location>
</feature>
<evidence type="ECO:0000313" key="8">
    <source>
        <dbReference type="Proteomes" id="UP001484535"/>
    </source>
</evidence>
<feature type="transmembrane region" description="Helical" evidence="5">
    <location>
        <begin position="100"/>
        <end position="118"/>
    </location>
</feature>
<evidence type="ECO:0000256" key="2">
    <source>
        <dbReference type="ARBA" id="ARBA00022692"/>
    </source>
</evidence>
<feature type="domain" description="Fatty acid hydroxylase" evidence="6">
    <location>
        <begin position="150"/>
        <end position="282"/>
    </location>
</feature>
<dbReference type="Pfam" id="PF04116">
    <property type="entry name" value="FA_hydroxylase"/>
    <property type="match status" value="1"/>
</dbReference>
<feature type="transmembrane region" description="Helical" evidence="5">
    <location>
        <begin position="199"/>
        <end position="227"/>
    </location>
</feature>
<keyword evidence="4 5" id="KW-0472">Membrane</keyword>
<organism evidence="7 8">
    <name type="scientific">Aurantiacibacter flavus</name>
    <dbReference type="NCBI Taxonomy" id="3145232"/>
    <lineage>
        <taxon>Bacteria</taxon>
        <taxon>Pseudomonadati</taxon>
        <taxon>Pseudomonadota</taxon>
        <taxon>Alphaproteobacteria</taxon>
        <taxon>Sphingomonadales</taxon>
        <taxon>Erythrobacteraceae</taxon>
        <taxon>Aurantiacibacter</taxon>
    </lineage>
</organism>
<sequence>MDRATNSKAGDKVTSAAATLDTDAQAAPATFAGNIKLALINAVPLATLLAVVAFWLLAPRSFTTSEWSLVIVTSAITFFILGLEFVIERHSGWRLTWKEFLTDLFYVILMATVIGWLVESFADGPLGAAKDKLGLSTPWILTLPLVVQALMVVFLIEFGQYWMHRWMHNWLPLWLTHAPHHHVTQLNAMKGAVGNPIELFLISLSVIALFDFDIVAIFCGLSMMTVISTFAHANVRSDPPLAYGFLFTTIRNHSLHHTALSYEDTRCNYGNSVIVFDRIFGTYRDGESAIVGQDDRRRLSIYEQFMFPFQPLLDKASAARAKTADADG</sequence>
<dbReference type="RefSeq" id="WP_346785880.1">
    <property type="nucleotide sequence ID" value="NZ_JBDLBR010000005.1"/>
</dbReference>
<comment type="caution">
    <text evidence="7">The sequence shown here is derived from an EMBL/GenBank/DDBJ whole genome shotgun (WGS) entry which is preliminary data.</text>
</comment>
<dbReference type="Proteomes" id="UP001484535">
    <property type="component" value="Unassembled WGS sequence"/>
</dbReference>
<evidence type="ECO:0000256" key="1">
    <source>
        <dbReference type="ARBA" id="ARBA00004370"/>
    </source>
</evidence>
<dbReference type="InterPro" id="IPR050307">
    <property type="entry name" value="Sterol_Desaturase_Related"/>
</dbReference>
<keyword evidence="3 5" id="KW-1133">Transmembrane helix</keyword>
<feature type="transmembrane region" description="Helical" evidence="5">
    <location>
        <begin position="138"/>
        <end position="158"/>
    </location>
</feature>
<keyword evidence="2 5" id="KW-0812">Transmembrane</keyword>